<accession>A0A813J3B9</accession>
<proteinExistence type="predicted"/>
<comment type="caution">
    <text evidence="1">The sequence shown here is derived from an EMBL/GenBank/DDBJ whole genome shotgun (WGS) entry which is preliminary data.</text>
</comment>
<evidence type="ECO:0000313" key="1">
    <source>
        <dbReference type="EMBL" id="CAE8666548.1"/>
    </source>
</evidence>
<dbReference type="AlphaFoldDB" id="A0A813J3B9"/>
<sequence>VMGSYVDETGDHDLVNFPTPVLTLNVELDGGLARPGKTSVWWRQHLELLSSKGEEYALTHKPVIVLPKLNHTNFCPGFDVPGDLPAEVDQATATGLIGESVAAFLVLQMKTSSASEKADASALLSAQVAWTKQLLTPYLKAQDMEHMPSDTSISAEGASPFCAHAQHMLAGMSEADDARIDVQDGFHADSKDLEHCHPNWTSLEDGRLLIRGCGHTDYYPDISNTGTITAASEIACKMLSSGRVAEQLKAVAASKKVQCSEGNRYAVSVAEQLASPSTLERFRHQGRGWCFLDDVPTAGNIGPLWVFKDALQLEENATCMAVTSPVLFTELDGKIYPGNHYCKFLSPARALDWMMTDSLKPGNKSQQQEEGAATAAEILI</sequence>
<feature type="non-terminal residue" evidence="1">
    <location>
        <position position="1"/>
    </location>
</feature>
<dbReference type="EMBL" id="CAJNNW010020625">
    <property type="protein sequence ID" value="CAE8666548.1"/>
    <property type="molecule type" value="Genomic_DNA"/>
</dbReference>
<reference evidence="1" key="1">
    <citation type="submission" date="2021-02" db="EMBL/GenBank/DDBJ databases">
        <authorList>
            <person name="Dougan E. K."/>
            <person name="Rhodes N."/>
            <person name="Thang M."/>
            <person name="Chan C."/>
        </authorList>
    </citation>
    <scope>NUCLEOTIDE SEQUENCE</scope>
</reference>
<evidence type="ECO:0000313" key="2">
    <source>
        <dbReference type="Proteomes" id="UP000626109"/>
    </source>
</evidence>
<protein>
    <submittedName>
        <fullName evidence="1">Uncharacterized protein</fullName>
    </submittedName>
</protein>
<dbReference type="Proteomes" id="UP000626109">
    <property type="component" value="Unassembled WGS sequence"/>
</dbReference>
<name>A0A813J3B9_POLGL</name>
<gene>
    <name evidence="1" type="ORF">PGLA2088_LOCUS16319</name>
</gene>
<organism evidence="1 2">
    <name type="scientific">Polarella glacialis</name>
    <name type="common">Dinoflagellate</name>
    <dbReference type="NCBI Taxonomy" id="89957"/>
    <lineage>
        <taxon>Eukaryota</taxon>
        <taxon>Sar</taxon>
        <taxon>Alveolata</taxon>
        <taxon>Dinophyceae</taxon>
        <taxon>Suessiales</taxon>
        <taxon>Suessiaceae</taxon>
        <taxon>Polarella</taxon>
    </lineage>
</organism>